<dbReference type="GO" id="GO:0080120">
    <property type="term" value="P:CAAX-box protein maturation"/>
    <property type="evidence" value="ECO:0007669"/>
    <property type="project" value="UniProtKB-ARBA"/>
</dbReference>
<dbReference type="STRING" id="1349421.OI18_08330"/>
<gene>
    <name evidence="3" type="ORF">OI18_08330</name>
</gene>
<protein>
    <recommendedName>
        <fullName evidence="2">CAAX prenyl protease 2/Lysostaphin resistance protein A-like domain-containing protein</fullName>
    </recommendedName>
</protein>
<dbReference type="EMBL" id="JSVC01000009">
    <property type="protein sequence ID" value="KIC94906.1"/>
    <property type="molecule type" value="Genomic_DNA"/>
</dbReference>
<comment type="caution">
    <text evidence="3">The sequence shown here is derived from an EMBL/GenBank/DDBJ whole genome shotgun (WGS) entry which is preliminary data.</text>
</comment>
<evidence type="ECO:0000259" key="2">
    <source>
        <dbReference type="Pfam" id="PF02517"/>
    </source>
</evidence>
<feature type="transmembrane region" description="Helical" evidence="1">
    <location>
        <begin position="162"/>
        <end position="181"/>
    </location>
</feature>
<reference evidence="3 4" key="1">
    <citation type="submission" date="2014-11" db="EMBL/GenBank/DDBJ databases">
        <title>Genome sequence of Flavihumibacter solisilvae 3-3.</title>
        <authorList>
            <person name="Zhou G."/>
            <person name="Li M."/>
            <person name="Wang G."/>
        </authorList>
    </citation>
    <scope>NUCLEOTIDE SEQUENCE [LARGE SCALE GENOMIC DNA]</scope>
    <source>
        <strain evidence="3 4">3-3</strain>
    </source>
</reference>
<feature type="transmembrane region" description="Helical" evidence="1">
    <location>
        <begin position="82"/>
        <end position="102"/>
    </location>
</feature>
<evidence type="ECO:0000256" key="1">
    <source>
        <dbReference type="SAM" id="Phobius"/>
    </source>
</evidence>
<evidence type="ECO:0000313" key="4">
    <source>
        <dbReference type="Proteomes" id="UP000031408"/>
    </source>
</evidence>
<dbReference type="Proteomes" id="UP000031408">
    <property type="component" value="Unassembled WGS sequence"/>
</dbReference>
<keyword evidence="1" id="KW-1133">Transmembrane helix</keyword>
<dbReference type="GO" id="GO:0004175">
    <property type="term" value="F:endopeptidase activity"/>
    <property type="evidence" value="ECO:0007669"/>
    <property type="project" value="UniProtKB-ARBA"/>
</dbReference>
<sequence>MQQILSYLNEFLQQTNKVYLLCCTLFAALLVAANYKWGIETKMIQGIASRTARFGAFYLLYLTAFSVPYLICFLLGQKPGHQNLVITTVLVAPAIFAIKVTAGGWNELLRSAFAGSTGRIMALLVDWPLRLVITVSLLWVLKKLMFPGTNEVYGLTTRNFSWWPYLLLLAFMIPLVAFAATRPDFLHAYPKVKVLDRICPPAAPLWQKLVYELSYGSDFLTIELFFRGFLVVALSRYVGAVAILPMAVFYCSIHFGKPMLECISSYFGGIILGAVACYSQSIFGGIVVHLGLAWMMELAAAWRSGL</sequence>
<feature type="transmembrane region" description="Helical" evidence="1">
    <location>
        <begin position="123"/>
        <end position="142"/>
    </location>
</feature>
<feature type="transmembrane region" description="Helical" evidence="1">
    <location>
        <begin position="270"/>
        <end position="294"/>
    </location>
</feature>
<dbReference type="RefSeq" id="WP_039138922.1">
    <property type="nucleotide sequence ID" value="NZ_JSVC01000009.1"/>
</dbReference>
<feature type="domain" description="CAAX prenyl protease 2/Lysostaphin resistance protein A-like" evidence="2">
    <location>
        <begin position="222"/>
        <end position="293"/>
    </location>
</feature>
<organism evidence="3 4">
    <name type="scientific">Flavihumibacter solisilvae</name>
    <dbReference type="NCBI Taxonomy" id="1349421"/>
    <lineage>
        <taxon>Bacteria</taxon>
        <taxon>Pseudomonadati</taxon>
        <taxon>Bacteroidota</taxon>
        <taxon>Chitinophagia</taxon>
        <taxon>Chitinophagales</taxon>
        <taxon>Chitinophagaceae</taxon>
        <taxon>Flavihumibacter</taxon>
    </lineage>
</organism>
<keyword evidence="1" id="KW-0472">Membrane</keyword>
<proteinExistence type="predicted"/>
<dbReference type="InterPro" id="IPR003675">
    <property type="entry name" value="Rce1/LyrA-like_dom"/>
</dbReference>
<dbReference type="OrthoDB" id="5525190at2"/>
<dbReference type="Pfam" id="PF02517">
    <property type="entry name" value="Rce1-like"/>
    <property type="match status" value="1"/>
</dbReference>
<feature type="transmembrane region" description="Helical" evidence="1">
    <location>
        <begin position="56"/>
        <end position="76"/>
    </location>
</feature>
<feature type="transmembrane region" description="Helical" evidence="1">
    <location>
        <begin position="224"/>
        <end position="250"/>
    </location>
</feature>
<dbReference type="AlphaFoldDB" id="A0A0C1L5V2"/>
<accession>A0A0C1L5V2</accession>
<feature type="transmembrane region" description="Helical" evidence="1">
    <location>
        <begin position="18"/>
        <end position="35"/>
    </location>
</feature>
<name>A0A0C1L5V2_9BACT</name>
<keyword evidence="4" id="KW-1185">Reference proteome</keyword>
<keyword evidence="1" id="KW-0812">Transmembrane</keyword>
<evidence type="ECO:0000313" key="3">
    <source>
        <dbReference type="EMBL" id="KIC94906.1"/>
    </source>
</evidence>